<dbReference type="KEGG" id="xyk:GT347_10785"/>
<keyword evidence="3" id="KW-1185">Reference proteome</keyword>
<dbReference type="EMBL" id="CP047650">
    <property type="protein sequence ID" value="QHI98437.1"/>
    <property type="molecule type" value="Genomic_DNA"/>
</dbReference>
<keyword evidence="1" id="KW-0732">Signal</keyword>
<evidence type="ECO:0008006" key="4">
    <source>
        <dbReference type="Google" id="ProtNLM"/>
    </source>
</evidence>
<evidence type="ECO:0000313" key="3">
    <source>
        <dbReference type="Proteomes" id="UP000464787"/>
    </source>
</evidence>
<proteinExistence type="predicted"/>
<feature type="signal peptide" evidence="1">
    <location>
        <begin position="1"/>
        <end position="30"/>
    </location>
</feature>
<dbReference type="Proteomes" id="UP000464787">
    <property type="component" value="Chromosome"/>
</dbReference>
<evidence type="ECO:0000313" key="2">
    <source>
        <dbReference type="EMBL" id="QHI98437.1"/>
    </source>
</evidence>
<accession>A0A857J452</accession>
<name>A0A857J452_9BURK</name>
<feature type="chain" id="PRO_5032614126" description="Lipoprotein" evidence="1">
    <location>
        <begin position="31"/>
        <end position="103"/>
    </location>
</feature>
<sequence length="103" mass="10584">MTSIALCRTTTALACTAGALLLAGCNTVLAPAPAGSAAAPAAGSSENITIEHTSLRSRTAVYESALRACKQRGYEQAIFQSQANQDATRPPATGPQLSIFTCR</sequence>
<protein>
    <recommendedName>
        <fullName evidence="4">Lipoprotein</fullName>
    </recommendedName>
</protein>
<dbReference type="RefSeq" id="WP_160551954.1">
    <property type="nucleotide sequence ID" value="NZ_CP047650.1"/>
</dbReference>
<evidence type="ECO:0000256" key="1">
    <source>
        <dbReference type="SAM" id="SignalP"/>
    </source>
</evidence>
<dbReference type="AlphaFoldDB" id="A0A857J452"/>
<organism evidence="2 3">
    <name type="scientific">Xylophilus rhododendri</name>
    <dbReference type="NCBI Taxonomy" id="2697032"/>
    <lineage>
        <taxon>Bacteria</taxon>
        <taxon>Pseudomonadati</taxon>
        <taxon>Pseudomonadota</taxon>
        <taxon>Betaproteobacteria</taxon>
        <taxon>Burkholderiales</taxon>
        <taxon>Xylophilus</taxon>
    </lineage>
</organism>
<gene>
    <name evidence="2" type="ORF">GT347_10785</name>
</gene>
<reference evidence="2 3" key="1">
    <citation type="submission" date="2020-01" db="EMBL/GenBank/DDBJ databases">
        <title>Genome sequencing of strain KACC 21265.</title>
        <authorList>
            <person name="Heo J."/>
            <person name="Kim S.-J."/>
            <person name="Kim J.-S."/>
            <person name="Hong S.-B."/>
            <person name="Kwon S.-W."/>
        </authorList>
    </citation>
    <scope>NUCLEOTIDE SEQUENCE [LARGE SCALE GENOMIC DNA]</scope>
    <source>
        <strain evidence="2 3">KACC 21265</strain>
    </source>
</reference>